<dbReference type="PANTHER" id="PTHR32080">
    <property type="entry name" value="ANTIFUNGAL PROTEIN GINKBILOBIN-2-LIKE"/>
    <property type="match status" value="1"/>
</dbReference>
<feature type="signal peptide" evidence="15">
    <location>
        <begin position="1"/>
        <end position="25"/>
    </location>
</feature>
<dbReference type="Gene3D" id="3.30.430.20">
    <property type="entry name" value="Gnk2 domain, C-X8-C-X2-C motif"/>
    <property type="match status" value="2"/>
</dbReference>
<evidence type="ECO:0000256" key="15">
    <source>
        <dbReference type="SAM" id="SignalP"/>
    </source>
</evidence>
<gene>
    <name evidence="17" type="ORF">SAY87_007544</name>
</gene>
<dbReference type="InterPro" id="IPR038408">
    <property type="entry name" value="GNK2_sf"/>
</dbReference>
<evidence type="ECO:0000256" key="13">
    <source>
        <dbReference type="ARBA" id="ARBA00038393"/>
    </source>
</evidence>
<comment type="caution">
    <text evidence="17">The sequence shown here is derived from an EMBL/GenBank/DDBJ whole genome shotgun (WGS) entry which is preliminary data.</text>
</comment>
<evidence type="ECO:0000313" key="17">
    <source>
        <dbReference type="EMBL" id="KAK4765902.1"/>
    </source>
</evidence>
<evidence type="ECO:0000256" key="11">
    <source>
        <dbReference type="ARBA" id="ARBA00023157"/>
    </source>
</evidence>
<organism evidence="17 18">
    <name type="scientific">Trapa incisa</name>
    <dbReference type="NCBI Taxonomy" id="236973"/>
    <lineage>
        <taxon>Eukaryota</taxon>
        <taxon>Viridiplantae</taxon>
        <taxon>Streptophyta</taxon>
        <taxon>Embryophyta</taxon>
        <taxon>Tracheophyta</taxon>
        <taxon>Spermatophyta</taxon>
        <taxon>Magnoliopsida</taxon>
        <taxon>eudicotyledons</taxon>
        <taxon>Gunneridae</taxon>
        <taxon>Pentapetalae</taxon>
        <taxon>rosids</taxon>
        <taxon>malvids</taxon>
        <taxon>Myrtales</taxon>
        <taxon>Lythraceae</taxon>
        <taxon>Trapa</taxon>
    </lineage>
</organism>
<evidence type="ECO:0000256" key="3">
    <source>
        <dbReference type="ARBA" id="ARBA00022475"/>
    </source>
</evidence>
<evidence type="ECO:0000256" key="4">
    <source>
        <dbReference type="ARBA" id="ARBA00022581"/>
    </source>
</evidence>
<evidence type="ECO:0000256" key="7">
    <source>
        <dbReference type="ARBA" id="ARBA00022737"/>
    </source>
</evidence>
<dbReference type="PROSITE" id="PS51473">
    <property type="entry name" value="GNK2"/>
    <property type="match status" value="2"/>
</dbReference>
<feature type="domain" description="Gnk2-homologous" evidence="16">
    <location>
        <begin position="28"/>
        <end position="132"/>
    </location>
</feature>
<evidence type="ECO:0000256" key="2">
    <source>
        <dbReference type="ARBA" id="ARBA00022448"/>
    </source>
</evidence>
<keyword evidence="8" id="KW-0965">Cell junction</keyword>
<comment type="similarity">
    <text evidence="13">Belongs to the cysteine-rich repeat secretory protein family. Plasmodesmata-located proteins (PDLD) subfamily.</text>
</comment>
<evidence type="ECO:0000256" key="5">
    <source>
        <dbReference type="ARBA" id="ARBA00022692"/>
    </source>
</evidence>
<dbReference type="AlphaFoldDB" id="A0AAN7QF39"/>
<name>A0AAN7QF39_9MYRT</name>
<evidence type="ECO:0000256" key="6">
    <source>
        <dbReference type="ARBA" id="ARBA00022729"/>
    </source>
</evidence>
<keyword evidence="3" id="KW-1003">Cell membrane</keyword>
<evidence type="ECO:0000256" key="9">
    <source>
        <dbReference type="ARBA" id="ARBA00022989"/>
    </source>
</evidence>
<dbReference type="GO" id="GO:0005886">
    <property type="term" value="C:plasma membrane"/>
    <property type="evidence" value="ECO:0007669"/>
    <property type="project" value="UniProtKB-SubCell"/>
</dbReference>
<keyword evidence="7" id="KW-0677">Repeat</keyword>
<dbReference type="GO" id="GO:0009506">
    <property type="term" value="C:plasmodesma"/>
    <property type="evidence" value="ECO:0007669"/>
    <property type="project" value="UniProtKB-SubCell"/>
</dbReference>
<dbReference type="InterPro" id="IPR002902">
    <property type="entry name" value="GNK2"/>
</dbReference>
<dbReference type="EMBL" id="JAXIOK010000007">
    <property type="protein sequence ID" value="KAK4765902.1"/>
    <property type="molecule type" value="Genomic_DNA"/>
</dbReference>
<feature type="domain" description="Gnk2-homologous" evidence="16">
    <location>
        <begin position="133"/>
        <end position="233"/>
    </location>
</feature>
<dbReference type="Pfam" id="PF01657">
    <property type="entry name" value="Stress-antifung"/>
    <property type="match status" value="2"/>
</dbReference>
<evidence type="ECO:0000259" key="16">
    <source>
        <dbReference type="PROSITE" id="PS51473"/>
    </source>
</evidence>
<comment type="subcellular location">
    <subcellularLocation>
        <location evidence="12">Cell junction</location>
        <location evidence="12">Plasmodesma</location>
    </subcellularLocation>
    <subcellularLocation>
        <location evidence="1">Cell membrane</location>
        <topology evidence="1">Single-pass type I membrane protein</topology>
    </subcellularLocation>
</comment>
<reference evidence="17 18" key="1">
    <citation type="journal article" date="2023" name="Hortic Res">
        <title>Pangenome of water caltrop reveals structural variations and asymmetric subgenome divergence after allopolyploidization.</title>
        <authorList>
            <person name="Zhang X."/>
            <person name="Chen Y."/>
            <person name="Wang L."/>
            <person name="Yuan Y."/>
            <person name="Fang M."/>
            <person name="Shi L."/>
            <person name="Lu R."/>
            <person name="Comes H.P."/>
            <person name="Ma Y."/>
            <person name="Chen Y."/>
            <person name="Huang G."/>
            <person name="Zhou Y."/>
            <person name="Zheng Z."/>
            <person name="Qiu Y."/>
        </authorList>
    </citation>
    <scope>NUCLEOTIDE SEQUENCE [LARGE SCALE GENOMIC DNA]</scope>
    <source>
        <tissue evidence="17">Roots</tissue>
    </source>
</reference>
<keyword evidence="2" id="KW-0813">Transport</keyword>
<evidence type="ECO:0000256" key="12">
    <source>
        <dbReference type="ARBA" id="ARBA00024184"/>
    </source>
</evidence>
<accession>A0AAN7QF39</accession>
<keyword evidence="11" id="KW-1015">Disulfide bond</keyword>
<feature type="chain" id="PRO_5042850503" description="Gnk2-homologous domain-containing protein" evidence="15">
    <location>
        <begin position="26"/>
        <end position="283"/>
    </location>
</feature>
<keyword evidence="5 14" id="KW-0812">Transmembrane</keyword>
<dbReference type="InterPro" id="IPR051378">
    <property type="entry name" value="Cell2Cell_Antifungal"/>
</dbReference>
<evidence type="ECO:0000256" key="8">
    <source>
        <dbReference type="ARBA" id="ARBA00022949"/>
    </source>
</evidence>
<dbReference type="FunFam" id="3.30.430.20:FF:000001">
    <property type="entry name" value="cysteine-rich repeat secretory protein 3"/>
    <property type="match status" value="1"/>
</dbReference>
<evidence type="ECO:0000313" key="18">
    <source>
        <dbReference type="Proteomes" id="UP001345219"/>
    </source>
</evidence>
<dbReference type="Proteomes" id="UP001345219">
    <property type="component" value="Chromosome 7"/>
</dbReference>
<evidence type="ECO:0000256" key="14">
    <source>
        <dbReference type="SAM" id="Phobius"/>
    </source>
</evidence>
<keyword evidence="10 14" id="KW-0472">Membrane</keyword>
<dbReference type="PANTHER" id="PTHR32080:SF3">
    <property type="entry name" value="PLASMODESMATA-LOCATED PROTEIN 7"/>
    <property type="match status" value="1"/>
</dbReference>
<keyword evidence="6 15" id="KW-0732">Signal</keyword>
<keyword evidence="18" id="KW-1185">Reference proteome</keyword>
<protein>
    <recommendedName>
        <fullName evidence="16">Gnk2-homologous domain-containing protein</fullName>
    </recommendedName>
</protein>
<evidence type="ECO:0000256" key="1">
    <source>
        <dbReference type="ARBA" id="ARBA00004251"/>
    </source>
</evidence>
<dbReference type="CDD" id="cd23509">
    <property type="entry name" value="Gnk2-like"/>
    <property type="match status" value="2"/>
</dbReference>
<keyword evidence="4" id="KW-0945">Host-virus interaction</keyword>
<proteinExistence type="inferred from homology"/>
<feature type="transmembrane region" description="Helical" evidence="14">
    <location>
        <begin position="254"/>
        <end position="274"/>
    </location>
</feature>
<keyword evidence="9 14" id="KW-1133">Transmembrane helix</keyword>
<sequence length="283" mass="30194">MAKKFRTLLLILPLTFLSISIPSYCYTESFLFGGCTQQKFTPGSPYEFNVDSLLTSLVNSATYSSFNKYTIMGSSPEYVVYGLYQCRGDLSMPDCAQCVARAVTQLGSQCSRTCGGSVQLQGCFVKYDNVSFLGVLDKTVVLKKCGPSIGYDTESMTLRDAVLGSIASNGGLYRVGGSGKVQGIIQCTGDLSMGQCQDCVQEAVRKLKSDCGTAVYGDMFLAKCYARYTTGGAQVYSRGGNSSGKSNDKGVKTFAIIVGLLGAVALLIIFLTFIRKIMGGGGK</sequence>
<evidence type="ECO:0000256" key="10">
    <source>
        <dbReference type="ARBA" id="ARBA00023136"/>
    </source>
</evidence>